<dbReference type="InterPro" id="IPR052711">
    <property type="entry name" value="Zinc_ADH-like"/>
</dbReference>
<dbReference type="SMART" id="SM00829">
    <property type="entry name" value="PKS_ER"/>
    <property type="match status" value="1"/>
</dbReference>
<dbReference type="Proteomes" id="UP000184356">
    <property type="component" value="Unassembled WGS sequence"/>
</dbReference>
<keyword evidence="3" id="KW-1185">Reference proteome</keyword>
<sequence length="302" mass="31318">LQQGKFNISLPSPIIPCSDGAGTVLSTGPGVSRFTSGDKVVAHLTVGKPADAPATFPDINSGLGHGAHGTMSRYAVFHETSLVAMPVTLGFREAATLTCSGLTAWNALFGAALPGRGRGLCQGDIVLVQGSGGVSVAALQFALAAGATVIATTSSSAKAERLSSLGAHHVINYVSTPDWGEVARTLTPDGRGVDLVVDVGGPSTVAQSMKAIRPDGIVALTGLLGAGEQNVPSVMDGLVHLCTTRGFLLGTRVQFEEMNRFIDEKGIKPVVDEKVFGFDDVKGAYEYLESQKHFSKVVIDIE</sequence>
<dbReference type="PANTHER" id="PTHR45033:SF2">
    <property type="entry name" value="ZINC-TYPE ALCOHOL DEHYDROGENASE-LIKE PROTEIN C1773.06C"/>
    <property type="match status" value="1"/>
</dbReference>
<dbReference type="SUPFAM" id="SSF50129">
    <property type="entry name" value="GroES-like"/>
    <property type="match status" value="1"/>
</dbReference>
<organism evidence="2 3">
    <name type="scientific">Aspergillus sydowii CBS 593.65</name>
    <dbReference type="NCBI Taxonomy" id="1036612"/>
    <lineage>
        <taxon>Eukaryota</taxon>
        <taxon>Fungi</taxon>
        <taxon>Dikarya</taxon>
        <taxon>Ascomycota</taxon>
        <taxon>Pezizomycotina</taxon>
        <taxon>Eurotiomycetes</taxon>
        <taxon>Eurotiomycetidae</taxon>
        <taxon>Eurotiales</taxon>
        <taxon>Aspergillaceae</taxon>
        <taxon>Aspergillus</taxon>
        <taxon>Aspergillus subgen. Nidulantes</taxon>
    </lineage>
</organism>
<accession>A0A1L9T0J5</accession>
<feature type="domain" description="Enoyl reductase (ER)" evidence="1">
    <location>
        <begin position="5"/>
        <end position="299"/>
    </location>
</feature>
<dbReference type="GO" id="GO:0016491">
    <property type="term" value="F:oxidoreductase activity"/>
    <property type="evidence" value="ECO:0007669"/>
    <property type="project" value="InterPro"/>
</dbReference>
<dbReference type="RefSeq" id="XP_040696752.1">
    <property type="nucleotide sequence ID" value="XM_040843202.1"/>
</dbReference>
<dbReference type="AlphaFoldDB" id="A0A1L9T0J5"/>
<evidence type="ECO:0000259" key="1">
    <source>
        <dbReference type="SMART" id="SM00829"/>
    </source>
</evidence>
<protein>
    <recommendedName>
        <fullName evidence="1">Enoyl reductase (ER) domain-containing protein</fullName>
    </recommendedName>
</protein>
<dbReference type="Gene3D" id="3.40.50.720">
    <property type="entry name" value="NAD(P)-binding Rossmann-like Domain"/>
    <property type="match status" value="1"/>
</dbReference>
<dbReference type="CDD" id="cd08276">
    <property type="entry name" value="MDR7"/>
    <property type="match status" value="1"/>
</dbReference>
<gene>
    <name evidence="2" type="ORF">ASPSYDRAFT_163845</name>
</gene>
<dbReference type="Gene3D" id="3.90.180.10">
    <property type="entry name" value="Medium-chain alcohol dehydrogenases, catalytic domain"/>
    <property type="match status" value="1"/>
</dbReference>
<evidence type="ECO:0000313" key="2">
    <source>
        <dbReference type="EMBL" id="OJJ52946.1"/>
    </source>
</evidence>
<dbReference type="InterPro" id="IPR020843">
    <property type="entry name" value="ER"/>
</dbReference>
<dbReference type="GeneID" id="63759275"/>
<dbReference type="InterPro" id="IPR013149">
    <property type="entry name" value="ADH-like_C"/>
</dbReference>
<dbReference type="STRING" id="1036612.A0A1L9T0J5"/>
<reference evidence="3" key="1">
    <citation type="journal article" date="2017" name="Genome Biol.">
        <title>Comparative genomics reveals high biological diversity and specific adaptations in the industrially and medically important fungal genus Aspergillus.</title>
        <authorList>
            <person name="de Vries R.P."/>
            <person name="Riley R."/>
            <person name="Wiebenga A."/>
            <person name="Aguilar-Osorio G."/>
            <person name="Amillis S."/>
            <person name="Uchima C.A."/>
            <person name="Anderluh G."/>
            <person name="Asadollahi M."/>
            <person name="Askin M."/>
            <person name="Barry K."/>
            <person name="Battaglia E."/>
            <person name="Bayram O."/>
            <person name="Benocci T."/>
            <person name="Braus-Stromeyer S.A."/>
            <person name="Caldana C."/>
            <person name="Canovas D."/>
            <person name="Cerqueira G.C."/>
            <person name="Chen F."/>
            <person name="Chen W."/>
            <person name="Choi C."/>
            <person name="Clum A."/>
            <person name="Dos Santos R.A."/>
            <person name="Damasio A.R."/>
            <person name="Diallinas G."/>
            <person name="Emri T."/>
            <person name="Fekete E."/>
            <person name="Flipphi M."/>
            <person name="Freyberg S."/>
            <person name="Gallo A."/>
            <person name="Gournas C."/>
            <person name="Habgood R."/>
            <person name="Hainaut M."/>
            <person name="Harispe M.L."/>
            <person name="Henrissat B."/>
            <person name="Hilden K.S."/>
            <person name="Hope R."/>
            <person name="Hossain A."/>
            <person name="Karabika E."/>
            <person name="Karaffa L."/>
            <person name="Karanyi Z."/>
            <person name="Krasevec N."/>
            <person name="Kuo A."/>
            <person name="Kusch H."/>
            <person name="LaButti K."/>
            <person name="Lagendijk E.L."/>
            <person name="Lapidus A."/>
            <person name="Levasseur A."/>
            <person name="Lindquist E."/>
            <person name="Lipzen A."/>
            <person name="Logrieco A.F."/>
            <person name="MacCabe A."/>
            <person name="Maekelae M.R."/>
            <person name="Malavazi I."/>
            <person name="Melin P."/>
            <person name="Meyer V."/>
            <person name="Mielnichuk N."/>
            <person name="Miskei M."/>
            <person name="Molnar A.P."/>
            <person name="Mule G."/>
            <person name="Ngan C.Y."/>
            <person name="Orejas M."/>
            <person name="Orosz E."/>
            <person name="Ouedraogo J.P."/>
            <person name="Overkamp K.M."/>
            <person name="Park H.-S."/>
            <person name="Perrone G."/>
            <person name="Piumi F."/>
            <person name="Punt P.J."/>
            <person name="Ram A.F."/>
            <person name="Ramon A."/>
            <person name="Rauscher S."/>
            <person name="Record E."/>
            <person name="Riano-Pachon D.M."/>
            <person name="Robert V."/>
            <person name="Roehrig J."/>
            <person name="Ruller R."/>
            <person name="Salamov A."/>
            <person name="Salih N.S."/>
            <person name="Samson R.A."/>
            <person name="Sandor E."/>
            <person name="Sanguinetti M."/>
            <person name="Schuetze T."/>
            <person name="Sepcic K."/>
            <person name="Shelest E."/>
            <person name="Sherlock G."/>
            <person name="Sophianopoulou V."/>
            <person name="Squina F.M."/>
            <person name="Sun H."/>
            <person name="Susca A."/>
            <person name="Todd R.B."/>
            <person name="Tsang A."/>
            <person name="Unkles S.E."/>
            <person name="van de Wiele N."/>
            <person name="van Rossen-Uffink D."/>
            <person name="Oliveira J.V."/>
            <person name="Vesth T.C."/>
            <person name="Visser J."/>
            <person name="Yu J.-H."/>
            <person name="Zhou M."/>
            <person name="Andersen M.R."/>
            <person name="Archer D.B."/>
            <person name="Baker S.E."/>
            <person name="Benoit I."/>
            <person name="Brakhage A.A."/>
            <person name="Braus G.H."/>
            <person name="Fischer R."/>
            <person name="Frisvad J.C."/>
            <person name="Goldman G.H."/>
            <person name="Houbraken J."/>
            <person name="Oakley B."/>
            <person name="Pocsi I."/>
            <person name="Scazzocchio C."/>
            <person name="Seiboth B."/>
            <person name="vanKuyk P.A."/>
            <person name="Wortman J."/>
            <person name="Dyer P.S."/>
            <person name="Grigoriev I.V."/>
        </authorList>
    </citation>
    <scope>NUCLEOTIDE SEQUENCE [LARGE SCALE GENOMIC DNA]</scope>
    <source>
        <strain evidence="3">CBS 593.65</strain>
    </source>
</reference>
<evidence type="ECO:0000313" key="3">
    <source>
        <dbReference type="Proteomes" id="UP000184356"/>
    </source>
</evidence>
<proteinExistence type="predicted"/>
<dbReference type="Pfam" id="PF08240">
    <property type="entry name" value="ADH_N"/>
    <property type="match status" value="1"/>
</dbReference>
<dbReference type="InterPro" id="IPR036291">
    <property type="entry name" value="NAD(P)-bd_dom_sf"/>
</dbReference>
<name>A0A1L9T0J5_9EURO</name>
<dbReference type="InterPro" id="IPR013154">
    <property type="entry name" value="ADH-like_N"/>
</dbReference>
<dbReference type="Pfam" id="PF00107">
    <property type="entry name" value="ADH_zinc_N"/>
    <property type="match status" value="1"/>
</dbReference>
<dbReference type="OrthoDB" id="9930022at2759"/>
<dbReference type="PANTHER" id="PTHR45033">
    <property type="match status" value="1"/>
</dbReference>
<dbReference type="EMBL" id="KV878599">
    <property type="protein sequence ID" value="OJJ52946.1"/>
    <property type="molecule type" value="Genomic_DNA"/>
</dbReference>
<dbReference type="InterPro" id="IPR011032">
    <property type="entry name" value="GroES-like_sf"/>
</dbReference>
<dbReference type="VEuPathDB" id="FungiDB:ASPSYDRAFT_163845"/>
<feature type="non-terminal residue" evidence="2">
    <location>
        <position position="1"/>
    </location>
</feature>
<dbReference type="SUPFAM" id="SSF51735">
    <property type="entry name" value="NAD(P)-binding Rossmann-fold domains"/>
    <property type="match status" value="1"/>
</dbReference>